<protein>
    <submittedName>
        <fullName evidence="1">Uncharacterized protein</fullName>
    </submittedName>
</protein>
<proteinExistence type="predicted"/>
<dbReference type="Proteomes" id="UP000546162">
    <property type="component" value="Unassembled WGS sequence"/>
</dbReference>
<dbReference type="EMBL" id="JACHNB010000001">
    <property type="protein sequence ID" value="MBB4741573.1"/>
    <property type="molecule type" value="Genomic_DNA"/>
</dbReference>
<sequence>MLKTRTTYRSLESFRKAHPLVTVPGDGFFANKTEAELQQIVKQTLTSLKKKRVITGPKGQSVAVKAAEDLLKAAGPDDARTVYVRWDIHQAEAGVARGGGDITMNHFSVENPGGGNDWHLYVDKGEATIIAMSQDPAVILRIDNV</sequence>
<dbReference type="RefSeq" id="WP_185042036.1">
    <property type="nucleotide sequence ID" value="NZ_BAABFG010000005.1"/>
</dbReference>
<keyword evidence="2" id="KW-1185">Reference proteome</keyword>
<name>A0A7W7M923_9ACTN</name>
<gene>
    <name evidence="1" type="ORF">BJY16_005032</name>
</gene>
<evidence type="ECO:0000313" key="2">
    <source>
        <dbReference type="Proteomes" id="UP000546162"/>
    </source>
</evidence>
<evidence type="ECO:0000313" key="1">
    <source>
        <dbReference type="EMBL" id="MBB4741573.1"/>
    </source>
</evidence>
<comment type="caution">
    <text evidence="1">The sequence shown here is derived from an EMBL/GenBank/DDBJ whole genome shotgun (WGS) entry which is preliminary data.</text>
</comment>
<accession>A0A7W7M923</accession>
<reference evidence="1 2" key="1">
    <citation type="submission" date="2020-08" db="EMBL/GenBank/DDBJ databases">
        <title>Sequencing the genomes of 1000 actinobacteria strains.</title>
        <authorList>
            <person name="Klenk H.-P."/>
        </authorList>
    </citation>
    <scope>NUCLEOTIDE SEQUENCE [LARGE SCALE GENOMIC DNA]</scope>
    <source>
        <strain evidence="1 2">DSM 45809</strain>
    </source>
</reference>
<dbReference type="AlphaFoldDB" id="A0A7W7M923"/>
<organism evidence="1 2">
    <name type="scientific">Actinoplanes octamycinicus</name>
    <dbReference type="NCBI Taxonomy" id="135948"/>
    <lineage>
        <taxon>Bacteria</taxon>
        <taxon>Bacillati</taxon>
        <taxon>Actinomycetota</taxon>
        <taxon>Actinomycetes</taxon>
        <taxon>Micromonosporales</taxon>
        <taxon>Micromonosporaceae</taxon>
        <taxon>Actinoplanes</taxon>
    </lineage>
</organism>